<dbReference type="InterPro" id="IPR010662">
    <property type="entry name" value="RBBP9/YdeN"/>
</dbReference>
<dbReference type="EMBL" id="FRBL01000010">
    <property type="protein sequence ID" value="SHM68969.1"/>
    <property type="molecule type" value="Genomic_DNA"/>
</dbReference>
<dbReference type="Pfam" id="PF06821">
    <property type="entry name" value="Ser_hydrolase"/>
    <property type="match status" value="1"/>
</dbReference>
<reference evidence="1 2" key="1">
    <citation type="submission" date="2016-11" db="EMBL/GenBank/DDBJ databases">
        <authorList>
            <person name="Jaros S."/>
            <person name="Januszkiewicz K."/>
            <person name="Wedrychowicz H."/>
        </authorList>
    </citation>
    <scope>NUCLEOTIDE SEQUENCE [LARGE SCALE GENOMIC DNA]</scope>
    <source>
        <strain evidence="1 2">DSM 27406</strain>
    </source>
</reference>
<dbReference type="SUPFAM" id="SSF53474">
    <property type="entry name" value="alpha/beta-Hydrolases"/>
    <property type="match status" value="1"/>
</dbReference>
<gene>
    <name evidence="1" type="ORF">SAMN05444266_1107</name>
</gene>
<evidence type="ECO:0000313" key="2">
    <source>
        <dbReference type="Proteomes" id="UP000184420"/>
    </source>
</evidence>
<dbReference type="AlphaFoldDB" id="A0A1M7KUC6"/>
<proteinExistence type="predicted"/>
<dbReference type="RefSeq" id="WP_073086077.1">
    <property type="nucleotide sequence ID" value="NZ_FRBL01000010.1"/>
</dbReference>
<evidence type="ECO:0008006" key="3">
    <source>
        <dbReference type="Google" id="ProtNLM"/>
    </source>
</evidence>
<sequence length="181" mass="19480">MATHVLTAPGLGSSGPQHWQTLWEQLIPGTKRIEQTSWDAPVCAAWVVHIEKEVAAAGPQVVIVAHSLACIAVAHWAAQTKRPIAGALLVAPPDAERPGFPPEALGFTPIPNKILPFKTIVVASTNDEYCSLDRATYFAATWGSRFINLGAKGHINAQSNLGEWTEGMQYLRELLPAGVKI</sequence>
<dbReference type="STRING" id="1419482.SAMN05444266_1107"/>
<evidence type="ECO:0000313" key="1">
    <source>
        <dbReference type="EMBL" id="SHM68969.1"/>
    </source>
</evidence>
<protein>
    <recommendedName>
        <fullName evidence="3">Alpha/beta hydrolase</fullName>
    </recommendedName>
</protein>
<dbReference type="Proteomes" id="UP000184420">
    <property type="component" value="Unassembled WGS sequence"/>
</dbReference>
<keyword evidence="2" id="KW-1185">Reference proteome</keyword>
<accession>A0A1M7KUC6</accession>
<name>A0A1M7KUC6_9BACT</name>
<dbReference type="OrthoDB" id="9804993at2"/>
<dbReference type="GO" id="GO:0016787">
    <property type="term" value="F:hydrolase activity"/>
    <property type="evidence" value="ECO:0007669"/>
    <property type="project" value="InterPro"/>
</dbReference>
<dbReference type="Gene3D" id="3.40.50.1820">
    <property type="entry name" value="alpha/beta hydrolase"/>
    <property type="match status" value="1"/>
</dbReference>
<organism evidence="1 2">
    <name type="scientific">Chitinophaga jiangningensis</name>
    <dbReference type="NCBI Taxonomy" id="1419482"/>
    <lineage>
        <taxon>Bacteria</taxon>
        <taxon>Pseudomonadati</taxon>
        <taxon>Bacteroidota</taxon>
        <taxon>Chitinophagia</taxon>
        <taxon>Chitinophagales</taxon>
        <taxon>Chitinophagaceae</taxon>
        <taxon>Chitinophaga</taxon>
    </lineage>
</organism>
<dbReference type="InterPro" id="IPR029058">
    <property type="entry name" value="AB_hydrolase_fold"/>
</dbReference>